<organism evidence="7 8">
    <name type="scientific">Pragia fontium DSM 5563 = ATCC 49100</name>
    <dbReference type="NCBI Taxonomy" id="1122977"/>
    <lineage>
        <taxon>Bacteria</taxon>
        <taxon>Pseudomonadati</taxon>
        <taxon>Pseudomonadota</taxon>
        <taxon>Gammaproteobacteria</taxon>
        <taxon>Enterobacterales</taxon>
        <taxon>Budviciaceae</taxon>
        <taxon>Pragia</taxon>
    </lineage>
</organism>
<keyword evidence="5 6" id="KW-0949">S-adenosyl-L-methionine</keyword>
<proteinExistence type="inferred from homology"/>
<dbReference type="GO" id="GO:0070475">
    <property type="term" value="P:rRNA base methylation"/>
    <property type="evidence" value="ECO:0007669"/>
    <property type="project" value="TreeGrafter"/>
</dbReference>
<dbReference type="PANTHER" id="PTHR13393">
    <property type="entry name" value="SAM-DEPENDENT METHYLTRANSFERASE"/>
    <property type="match status" value="1"/>
</dbReference>
<comment type="similarity">
    <text evidence="6">Belongs to the methyltransferase superfamily. METTL16/RlmF family.</text>
</comment>
<comment type="function">
    <text evidence="6">Specifically methylates the adenine in position 1618 of 23S rRNA.</text>
</comment>
<evidence type="ECO:0000256" key="5">
    <source>
        <dbReference type="ARBA" id="ARBA00022691"/>
    </source>
</evidence>
<keyword evidence="1 6" id="KW-0963">Cytoplasm</keyword>
<dbReference type="HAMAP" id="MF_01848">
    <property type="entry name" value="23SrRNA_methyltr_F"/>
    <property type="match status" value="1"/>
</dbReference>
<keyword evidence="4 6" id="KW-0808">Transferase</keyword>
<reference evidence="7 8" key="1">
    <citation type="submission" date="2016-10" db="EMBL/GenBank/DDBJ databases">
        <authorList>
            <person name="Varghese N."/>
            <person name="Submissions S."/>
        </authorList>
    </citation>
    <scope>NUCLEOTIDE SEQUENCE [LARGE SCALE GENOMIC DNA]</scope>
    <source>
        <strain evidence="7 8">DSM 5563</strain>
    </source>
</reference>
<dbReference type="FunFam" id="3.40.50.150:FF:000045">
    <property type="entry name" value="Ribosomal RNA large subunit methyltransferase F"/>
    <property type="match status" value="1"/>
</dbReference>
<comment type="subcellular location">
    <subcellularLocation>
        <location evidence="6">Cytoplasm</location>
    </subcellularLocation>
</comment>
<evidence type="ECO:0000256" key="3">
    <source>
        <dbReference type="ARBA" id="ARBA00022603"/>
    </source>
</evidence>
<dbReference type="GO" id="GO:0005737">
    <property type="term" value="C:cytoplasm"/>
    <property type="evidence" value="ECO:0007669"/>
    <property type="project" value="UniProtKB-SubCell"/>
</dbReference>
<dbReference type="NCBIfam" id="NF008725">
    <property type="entry name" value="PRK11727.1"/>
    <property type="match status" value="1"/>
</dbReference>
<dbReference type="InterPro" id="IPR029063">
    <property type="entry name" value="SAM-dependent_MTases_sf"/>
</dbReference>
<comment type="catalytic activity">
    <reaction evidence="6">
        <text>adenosine(1618) in 23S rRNA + S-adenosyl-L-methionine = N(6)-methyladenosine(1618) in 23S rRNA + S-adenosyl-L-homocysteine + H(+)</text>
        <dbReference type="Rhea" id="RHEA:16497"/>
        <dbReference type="Rhea" id="RHEA-COMP:10229"/>
        <dbReference type="Rhea" id="RHEA-COMP:10231"/>
        <dbReference type="ChEBI" id="CHEBI:15378"/>
        <dbReference type="ChEBI" id="CHEBI:57856"/>
        <dbReference type="ChEBI" id="CHEBI:59789"/>
        <dbReference type="ChEBI" id="CHEBI:74411"/>
        <dbReference type="ChEBI" id="CHEBI:74449"/>
        <dbReference type="EC" id="2.1.1.181"/>
    </reaction>
</comment>
<comment type="caution">
    <text evidence="7">The sequence shown here is derived from an EMBL/GenBank/DDBJ whole genome shotgun (WGS) entry which is preliminary data.</text>
</comment>
<evidence type="ECO:0000256" key="4">
    <source>
        <dbReference type="ARBA" id="ARBA00022679"/>
    </source>
</evidence>
<evidence type="ECO:0000313" key="7">
    <source>
        <dbReference type="EMBL" id="SFD31842.1"/>
    </source>
</evidence>
<dbReference type="PANTHER" id="PTHR13393:SF0">
    <property type="entry name" value="RNA N6-ADENOSINE-METHYLTRANSFERASE METTL16"/>
    <property type="match status" value="1"/>
</dbReference>
<dbReference type="PIRSF" id="PIRSF029038">
    <property type="entry name" value="Mtase_YbiN_prd"/>
    <property type="match status" value="1"/>
</dbReference>
<dbReference type="EC" id="2.1.1.181" evidence="6"/>
<dbReference type="AlphaFoldDB" id="A0AAJ4WD38"/>
<keyword evidence="3 6" id="KW-0489">Methyltransferase</keyword>
<name>A0AAJ4WD38_9GAMM</name>
<gene>
    <name evidence="6" type="primary">rlmF</name>
    <name evidence="7" type="ORF">SAMN02745723_11327</name>
</gene>
<evidence type="ECO:0000256" key="2">
    <source>
        <dbReference type="ARBA" id="ARBA00022552"/>
    </source>
</evidence>
<protein>
    <recommendedName>
        <fullName evidence="6">Ribosomal RNA large subunit methyltransferase F</fullName>
        <ecNumber evidence="6">2.1.1.181</ecNumber>
    </recommendedName>
    <alternativeName>
        <fullName evidence="6">23S rRNA mA1618 methyltransferase</fullName>
    </alternativeName>
    <alternativeName>
        <fullName evidence="6">rRNA adenine N-6-methyltransferase</fullName>
    </alternativeName>
</protein>
<sequence>MTQSNTPPKKPFANEKSELHARNQHRQRYDFPALIASCAELAPFVSDNKYGDLSVNFADPAAVKVLNKALLKHFYHIEQWDIPAGYLCPPIPGRADYIHYLADLLAASNHGEIPRGYQVHALDIGVGANCIYPIIGHVSYGWKFVGSDIDPTAVSSAKLIAQANRQLAKSIDARLQKNSENIFNGVIKANDRFDITLCNPPFHASAQEADAVSRKKLRNLGRLEDEAKPVLNFGGQHHELWCEGGEEQFVGKMAQESAEFGQQCFWFTTLVSKKTTLPGLYHALRYAGATEIKTINMAQGQKASRIVAWTFLSDEQREKWITTHWHKA</sequence>
<dbReference type="GO" id="GO:0052907">
    <property type="term" value="F:23S rRNA (adenine(1618)-N(6))-methyltransferase activity"/>
    <property type="evidence" value="ECO:0007669"/>
    <property type="project" value="UniProtKB-EC"/>
</dbReference>
<dbReference type="SUPFAM" id="SSF53335">
    <property type="entry name" value="S-adenosyl-L-methionine-dependent methyltransferases"/>
    <property type="match status" value="1"/>
</dbReference>
<evidence type="ECO:0000313" key="8">
    <source>
        <dbReference type="Proteomes" id="UP000226420"/>
    </source>
</evidence>
<dbReference type="RefSeq" id="WP_074824456.1">
    <property type="nucleotide sequence ID" value="NZ_FOLW01000013.1"/>
</dbReference>
<dbReference type="InterPro" id="IPR016909">
    <property type="entry name" value="rRNA_lsu_MeTfrase_F"/>
</dbReference>
<dbReference type="EMBL" id="FOLW01000013">
    <property type="protein sequence ID" value="SFD31842.1"/>
    <property type="molecule type" value="Genomic_DNA"/>
</dbReference>
<evidence type="ECO:0000256" key="6">
    <source>
        <dbReference type="HAMAP-Rule" id="MF_01848"/>
    </source>
</evidence>
<dbReference type="CDD" id="cd02440">
    <property type="entry name" value="AdoMet_MTases"/>
    <property type="match status" value="1"/>
</dbReference>
<dbReference type="Proteomes" id="UP000226420">
    <property type="component" value="Unassembled WGS sequence"/>
</dbReference>
<keyword evidence="2 6" id="KW-0698">rRNA processing</keyword>
<evidence type="ECO:0000256" key="1">
    <source>
        <dbReference type="ARBA" id="ARBA00022490"/>
    </source>
</evidence>
<dbReference type="InterPro" id="IPR010286">
    <property type="entry name" value="METTL16/RlmF"/>
</dbReference>
<dbReference type="Pfam" id="PF05971">
    <property type="entry name" value="Methyltransf_10"/>
    <property type="match status" value="1"/>
</dbReference>
<accession>A0AAJ4WD38</accession>
<dbReference type="Gene3D" id="3.40.50.150">
    <property type="entry name" value="Vaccinia Virus protein VP39"/>
    <property type="match status" value="1"/>
</dbReference>